<dbReference type="PANTHER" id="PTHR24235">
    <property type="entry name" value="NEUROPEPTIDE Y RECEPTOR"/>
    <property type="match status" value="1"/>
</dbReference>
<dbReference type="CDD" id="cd15203">
    <property type="entry name" value="7tmA_NPYR-like"/>
    <property type="match status" value="1"/>
</dbReference>
<dbReference type="GO" id="GO:0005886">
    <property type="term" value="C:plasma membrane"/>
    <property type="evidence" value="ECO:0007669"/>
    <property type="project" value="TreeGrafter"/>
</dbReference>
<dbReference type="AlphaFoldDB" id="A0A1I7ZKP8"/>
<evidence type="ECO:0000256" key="7">
    <source>
        <dbReference type="ARBA" id="ARBA00023170"/>
    </source>
</evidence>
<evidence type="ECO:0000313" key="12">
    <source>
        <dbReference type="Proteomes" id="UP000095287"/>
    </source>
</evidence>
<proteinExistence type="inferred from homology"/>
<reference evidence="13" key="1">
    <citation type="submission" date="2016-11" db="UniProtKB">
        <authorList>
            <consortium name="WormBaseParasite"/>
        </authorList>
    </citation>
    <scope>IDENTIFICATION</scope>
</reference>
<keyword evidence="4 10" id="KW-1133">Transmembrane helix</keyword>
<keyword evidence="12" id="KW-1185">Reference proteome</keyword>
<dbReference type="Pfam" id="PF00001">
    <property type="entry name" value="7tm_1"/>
    <property type="match status" value="1"/>
</dbReference>
<feature type="transmembrane region" description="Helical" evidence="10">
    <location>
        <begin position="138"/>
        <end position="158"/>
    </location>
</feature>
<comment type="subcellular location">
    <subcellularLocation>
        <location evidence="1">Membrane</location>
        <topology evidence="1">Multi-pass membrane protein</topology>
    </subcellularLocation>
</comment>
<dbReference type="GO" id="GO:0043005">
    <property type="term" value="C:neuron projection"/>
    <property type="evidence" value="ECO:0007669"/>
    <property type="project" value="TreeGrafter"/>
</dbReference>
<dbReference type="PROSITE" id="PS50262">
    <property type="entry name" value="G_PROTEIN_RECEP_F1_2"/>
    <property type="match status" value="1"/>
</dbReference>
<dbReference type="GO" id="GO:0004983">
    <property type="term" value="F:neuropeptide Y receptor activity"/>
    <property type="evidence" value="ECO:0007669"/>
    <property type="project" value="InterPro"/>
</dbReference>
<dbReference type="GO" id="GO:0042923">
    <property type="term" value="F:neuropeptide binding"/>
    <property type="evidence" value="ECO:0007669"/>
    <property type="project" value="TreeGrafter"/>
</dbReference>
<keyword evidence="7 9" id="KW-0675">Receptor</keyword>
<evidence type="ECO:0000256" key="10">
    <source>
        <dbReference type="SAM" id="Phobius"/>
    </source>
</evidence>
<dbReference type="PANTHER" id="PTHR24235:SF27">
    <property type="entry name" value="NEUROPEPTIDE RECEPTOR NPR-1"/>
    <property type="match status" value="1"/>
</dbReference>
<dbReference type="SUPFAM" id="SSF81321">
    <property type="entry name" value="Family A G protein-coupled receptor-like"/>
    <property type="match status" value="1"/>
</dbReference>
<evidence type="ECO:0000256" key="6">
    <source>
        <dbReference type="ARBA" id="ARBA00023136"/>
    </source>
</evidence>
<dbReference type="Gene3D" id="1.20.1070.10">
    <property type="entry name" value="Rhodopsin 7-helix transmembrane proteins"/>
    <property type="match status" value="1"/>
</dbReference>
<evidence type="ECO:0000313" key="13">
    <source>
        <dbReference type="WBParaSite" id="L893_g27269.t1"/>
    </source>
</evidence>
<evidence type="ECO:0000256" key="5">
    <source>
        <dbReference type="ARBA" id="ARBA00023040"/>
    </source>
</evidence>
<feature type="transmembrane region" description="Helical" evidence="10">
    <location>
        <begin position="25"/>
        <end position="47"/>
    </location>
</feature>
<keyword evidence="5 9" id="KW-0297">G-protein coupled receptor</keyword>
<feature type="transmembrane region" description="Helical" evidence="10">
    <location>
        <begin position="309"/>
        <end position="335"/>
    </location>
</feature>
<evidence type="ECO:0000259" key="11">
    <source>
        <dbReference type="PROSITE" id="PS50262"/>
    </source>
</evidence>
<protein>
    <submittedName>
        <fullName evidence="13">G_PROTEIN_RECEP_F1_2 domain-containing protein</fullName>
    </submittedName>
</protein>
<feature type="transmembrane region" description="Helical" evidence="10">
    <location>
        <begin position="187"/>
        <end position="215"/>
    </location>
</feature>
<dbReference type="WBParaSite" id="L893_g27269.t1">
    <property type="protein sequence ID" value="L893_g27269.t1"/>
    <property type="gene ID" value="L893_g27269"/>
</dbReference>
<dbReference type="PRINTS" id="PR01012">
    <property type="entry name" value="NRPEPTIDEYR"/>
</dbReference>
<keyword evidence="8 9" id="KW-0807">Transducer</keyword>
<name>A0A1I7ZKP8_9BILA</name>
<feature type="transmembrane region" description="Helical" evidence="10">
    <location>
        <begin position="89"/>
        <end position="117"/>
    </location>
</feature>
<dbReference type="PROSITE" id="PS00237">
    <property type="entry name" value="G_PROTEIN_RECEP_F1_1"/>
    <property type="match status" value="1"/>
</dbReference>
<evidence type="ECO:0000256" key="1">
    <source>
        <dbReference type="ARBA" id="ARBA00004141"/>
    </source>
</evidence>
<keyword evidence="6 10" id="KW-0472">Membrane</keyword>
<comment type="similarity">
    <text evidence="2 9">Belongs to the G-protein coupled receptor 1 family.</text>
</comment>
<dbReference type="InterPro" id="IPR000611">
    <property type="entry name" value="NPY_rcpt"/>
</dbReference>
<accession>A0A1I7ZKP8</accession>
<keyword evidence="3 9" id="KW-0812">Transmembrane</keyword>
<feature type="transmembrane region" description="Helical" evidence="10">
    <location>
        <begin position="59"/>
        <end position="77"/>
    </location>
</feature>
<dbReference type="Proteomes" id="UP000095287">
    <property type="component" value="Unplaced"/>
</dbReference>
<dbReference type="InterPro" id="IPR000276">
    <property type="entry name" value="GPCR_Rhodpsn"/>
</dbReference>
<evidence type="ECO:0000256" key="3">
    <source>
        <dbReference type="ARBA" id="ARBA00022692"/>
    </source>
</evidence>
<dbReference type="PRINTS" id="PR00237">
    <property type="entry name" value="GPCRRHODOPSN"/>
</dbReference>
<evidence type="ECO:0000256" key="9">
    <source>
        <dbReference type="RuleBase" id="RU000688"/>
    </source>
</evidence>
<feature type="transmembrane region" description="Helical" evidence="10">
    <location>
        <begin position="268"/>
        <end position="289"/>
    </location>
</feature>
<evidence type="ECO:0000256" key="2">
    <source>
        <dbReference type="ARBA" id="ARBA00010663"/>
    </source>
</evidence>
<evidence type="ECO:0000256" key="4">
    <source>
        <dbReference type="ARBA" id="ARBA00022989"/>
    </source>
</evidence>
<dbReference type="InterPro" id="IPR017452">
    <property type="entry name" value="GPCR_Rhodpsn_7TM"/>
</dbReference>
<feature type="domain" description="G-protein coupled receptors family 1 profile" evidence="11">
    <location>
        <begin position="40"/>
        <end position="332"/>
    </location>
</feature>
<organism evidence="12 13">
    <name type="scientific">Steinernema glaseri</name>
    <dbReference type="NCBI Taxonomy" id="37863"/>
    <lineage>
        <taxon>Eukaryota</taxon>
        <taxon>Metazoa</taxon>
        <taxon>Ecdysozoa</taxon>
        <taxon>Nematoda</taxon>
        <taxon>Chromadorea</taxon>
        <taxon>Rhabditida</taxon>
        <taxon>Tylenchina</taxon>
        <taxon>Panagrolaimomorpha</taxon>
        <taxon>Strongyloidoidea</taxon>
        <taxon>Steinernematidae</taxon>
        <taxon>Steinernema</taxon>
    </lineage>
</organism>
<sequence length="367" mass="41459">MASANCTPYHELFADPSSHPASVSVFALLYALIFVLGLVGNVGLILVTAKHRSLQSCQNIFIVNLAVSDVILCLLSIPLTPVTHILKQWYFGALLCRVVGATQAIGMFIGSFSLCAIAVDRYFRLVVAPGRPLRRDHAIRITWSLWIVSILVTLPYVYHMKLKSYRDQNICGEFCTEEWPSVDSKRFYTFFVLLVQFVIPFTIMTFCYRAVFAFLRKRAHSRLSSIAQQANLLYVLAATAGGDSQQHKDQLSHLIEQKRRVAHQKRRVTLILVSMVVIFGLTALPHNVANLVNEYDQEYFLMELGGVDFSYLFMLFAHCMAMTCCVANPVLYAFLNPEFRELVLGSVKWAPRFVSRSFQPPTQSSPI</sequence>
<evidence type="ECO:0000256" key="8">
    <source>
        <dbReference type="ARBA" id="ARBA00023224"/>
    </source>
</evidence>